<dbReference type="PANTHER" id="PTHR11748:SF114">
    <property type="entry name" value="ARYL-ALCOHOL OXIDASE VANILLYL-ALCOHOL OXIDASE (AFU_ORTHOLOGUE AFUA_3G09500)-RELATED"/>
    <property type="match status" value="1"/>
</dbReference>
<protein>
    <recommendedName>
        <fullName evidence="3">FAD-binding PCMH-type domain-containing protein</fullName>
    </recommendedName>
</protein>
<dbReference type="InterPro" id="IPR036318">
    <property type="entry name" value="FAD-bd_PCMH-like_sf"/>
</dbReference>
<dbReference type="InterPro" id="IPR016167">
    <property type="entry name" value="FAD-bd_PCMH_sub1"/>
</dbReference>
<dbReference type="SUPFAM" id="SSF56176">
    <property type="entry name" value="FAD-binding/transporter-associated domain-like"/>
    <property type="match status" value="1"/>
</dbReference>
<comment type="caution">
    <text evidence="4">The sequence shown here is derived from an EMBL/GenBank/DDBJ whole genome shotgun (WGS) entry which is preliminary data.</text>
</comment>
<dbReference type="Gene3D" id="1.10.45.10">
    <property type="entry name" value="Vanillyl-alcohol Oxidase, Chain A, domain 4"/>
    <property type="match status" value="1"/>
</dbReference>
<dbReference type="Gene3D" id="3.30.43.10">
    <property type="entry name" value="Uridine Diphospho-n-acetylenolpyruvylglucosamine Reductase, domain 2"/>
    <property type="match status" value="1"/>
</dbReference>
<dbReference type="InterPro" id="IPR016164">
    <property type="entry name" value="FAD-linked_Oxase-like_C"/>
</dbReference>
<keyword evidence="5" id="KW-1185">Reference proteome</keyword>
<dbReference type="InterPro" id="IPR016171">
    <property type="entry name" value="Vanillyl_alc_oxidase_C-sub2"/>
</dbReference>
<dbReference type="GO" id="GO:0008720">
    <property type="term" value="F:D-lactate dehydrogenase (NAD+) activity"/>
    <property type="evidence" value="ECO:0007669"/>
    <property type="project" value="TreeGrafter"/>
</dbReference>
<dbReference type="Pfam" id="PF01565">
    <property type="entry name" value="FAD_binding_4"/>
    <property type="match status" value="1"/>
</dbReference>
<gene>
    <name evidence="4" type="ORF">L288_14755</name>
</gene>
<name>T0GS53_9SPHN</name>
<evidence type="ECO:0000256" key="1">
    <source>
        <dbReference type="ARBA" id="ARBA00022630"/>
    </source>
</evidence>
<dbReference type="PROSITE" id="PS51387">
    <property type="entry name" value="FAD_PCMH"/>
    <property type="match status" value="1"/>
</dbReference>
<dbReference type="PATRIC" id="fig|1329909.3.peg.2839"/>
<dbReference type="InterPro" id="IPR016170">
    <property type="entry name" value="Cytok_DH_C_sf"/>
</dbReference>
<organism evidence="4 5">
    <name type="scientific">Sphingobium quisquiliarum P25</name>
    <dbReference type="NCBI Taxonomy" id="1329909"/>
    <lineage>
        <taxon>Bacteria</taxon>
        <taxon>Pseudomonadati</taxon>
        <taxon>Pseudomonadota</taxon>
        <taxon>Alphaproteobacteria</taxon>
        <taxon>Sphingomonadales</taxon>
        <taxon>Sphingomonadaceae</taxon>
        <taxon>Sphingobium</taxon>
    </lineage>
</organism>
<dbReference type="SUPFAM" id="SSF55103">
    <property type="entry name" value="FAD-linked oxidases, C-terminal domain"/>
    <property type="match status" value="1"/>
</dbReference>
<dbReference type="Proteomes" id="UP000015525">
    <property type="component" value="Unassembled WGS sequence"/>
</dbReference>
<dbReference type="PANTHER" id="PTHR11748">
    <property type="entry name" value="D-LACTATE DEHYDROGENASE"/>
    <property type="match status" value="1"/>
</dbReference>
<evidence type="ECO:0000259" key="3">
    <source>
        <dbReference type="PROSITE" id="PS51387"/>
    </source>
</evidence>
<dbReference type="GO" id="GO:0071949">
    <property type="term" value="F:FAD binding"/>
    <property type="evidence" value="ECO:0007669"/>
    <property type="project" value="InterPro"/>
</dbReference>
<dbReference type="AlphaFoldDB" id="T0GS53"/>
<proteinExistence type="predicted"/>
<accession>T0GS53</accession>
<dbReference type="InterPro" id="IPR006094">
    <property type="entry name" value="Oxid_FAD_bind_N"/>
</dbReference>
<evidence type="ECO:0000313" key="4">
    <source>
        <dbReference type="EMBL" id="EQB03517.1"/>
    </source>
</evidence>
<reference evidence="4 5" key="1">
    <citation type="journal article" date="2013" name="Genome Announc.">
        <title>Draft Genome Sequence of Sphingobium quisquiliarum Strain P25T, a Novel Hexachlorocyclohexane (HCH)-Degrading Bacterium Isolated from an HCH Dumpsite.</title>
        <authorList>
            <person name="Kumar Singh A."/>
            <person name="Sangwan N."/>
            <person name="Sharma A."/>
            <person name="Gupta V."/>
            <person name="Khurana J.P."/>
            <person name="Lal R."/>
        </authorList>
    </citation>
    <scope>NUCLEOTIDE SEQUENCE [LARGE SCALE GENOMIC DNA]</scope>
    <source>
        <strain evidence="4 5">P25</strain>
    </source>
</reference>
<evidence type="ECO:0000313" key="5">
    <source>
        <dbReference type="Proteomes" id="UP000015525"/>
    </source>
</evidence>
<dbReference type="InterPro" id="IPR016166">
    <property type="entry name" value="FAD-bd_PCMH"/>
</dbReference>
<dbReference type="GO" id="GO:1903457">
    <property type="term" value="P:lactate catabolic process"/>
    <property type="evidence" value="ECO:0007669"/>
    <property type="project" value="TreeGrafter"/>
</dbReference>
<dbReference type="RefSeq" id="WP_021239065.1">
    <property type="nucleotide sequence ID" value="NZ_ATHO01000133.1"/>
</dbReference>
<dbReference type="Gene3D" id="3.40.462.10">
    <property type="entry name" value="FAD-linked oxidases, C-terminal domain"/>
    <property type="match status" value="1"/>
</dbReference>
<dbReference type="GO" id="GO:0004458">
    <property type="term" value="F:D-lactate dehydrogenase (cytochrome) activity"/>
    <property type="evidence" value="ECO:0007669"/>
    <property type="project" value="TreeGrafter"/>
</dbReference>
<sequence length="546" mass="60720">MALPLPPQVSAADFKQALEQFAQAVGSQWVFTSEEDVMLYRDAYSPLWDEPDELIPSAAVAPSTVEEVQAVVRIANRFKVPLYTISTGMNLGYGGSSPNLRGSVIVDLKRMNRVIEVDDKRHFAIVEPGLSYFDLYHYIQERKLKVWLDIPDPGWGSPIGNALDHGIGYTLQTYADHFGAHAGMEVVLPNGEVMRTGMGAMPGSKTFAEYRYGYGPYVDGLFAQANFGIVTKMGFWLMPEPEAYISAMIEVPRRQDLAPLVDIVTYLQNTGMVTMPEYGSPVLRKMMDPRVQKLAWDLSATDEQLDQLARDLGVASWNVELQFYGCREVVRAAWESSKAKILAAIPGSTGKLLHEYHFPMSDEDKEKVARKVSLGIPSLNMFSIGARTELNPNPSDGHLWFSAVTSKTAQAVFDAQKMFIEAAERRGVPSIVTRFMPPIAWLTRSFLMMTAFGMSREDPAKNKEVRELYNYYVAEAAKAGFGEYRCAPAFQDVVSQAYSFNDNALQRFADTLKDAVDPNGVIAPGRGGVWPTRFRPSGRKLLQPAS</sequence>
<dbReference type="InterPro" id="IPR016169">
    <property type="entry name" value="FAD-bd_PCMH_sub2"/>
</dbReference>
<keyword evidence="2" id="KW-0274">FAD</keyword>
<dbReference type="EMBL" id="ATHO01000133">
    <property type="protein sequence ID" value="EQB03517.1"/>
    <property type="molecule type" value="Genomic_DNA"/>
</dbReference>
<feature type="domain" description="FAD-binding PCMH-type" evidence="3">
    <location>
        <begin position="52"/>
        <end position="240"/>
    </location>
</feature>
<evidence type="ECO:0000256" key="2">
    <source>
        <dbReference type="ARBA" id="ARBA00022827"/>
    </source>
</evidence>
<keyword evidence="1" id="KW-0285">Flavoprotein</keyword>
<dbReference type="Gene3D" id="3.30.465.10">
    <property type="match status" value="1"/>
</dbReference>